<accession>A0A183IRR9</accession>
<dbReference type="WBParaSite" id="SBAD_0000656001-mRNA-1">
    <property type="protein sequence ID" value="SBAD_0000656001-mRNA-1"/>
    <property type="gene ID" value="SBAD_0000656001"/>
</dbReference>
<dbReference type="Gene3D" id="1.10.238.10">
    <property type="entry name" value="EF-hand"/>
    <property type="match status" value="2"/>
</dbReference>
<dbReference type="InterPro" id="IPR011992">
    <property type="entry name" value="EF-hand-dom_pair"/>
</dbReference>
<dbReference type="SMART" id="SM00054">
    <property type="entry name" value="EFh"/>
    <property type="match status" value="3"/>
</dbReference>
<dbReference type="PANTHER" id="PTHR45791">
    <property type="entry name" value="CALCIUM AND INTEGRIN BINDING FAMILY MEMBER 2"/>
    <property type="match status" value="1"/>
</dbReference>
<name>A0A183IRR9_9BILA</name>
<evidence type="ECO:0000256" key="4">
    <source>
        <dbReference type="ARBA" id="ARBA00022842"/>
    </source>
</evidence>
<evidence type="ECO:0000256" key="2">
    <source>
        <dbReference type="ARBA" id="ARBA00022737"/>
    </source>
</evidence>
<dbReference type="SUPFAM" id="SSF47473">
    <property type="entry name" value="EF-hand"/>
    <property type="match status" value="1"/>
</dbReference>
<dbReference type="AlphaFoldDB" id="A0A183IRR9"/>
<keyword evidence="3" id="KW-0106">Calcium</keyword>
<keyword evidence="2" id="KW-0677">Repeat</keyword>
<dbReference type="InterPro" id="IPR002048">
    <property type="entry name" value="EF_hand_dom"/>
</dbReference>
<dbReference type="InterPro" id="IPR051433">
    <property type="entry name" value="CIBP"/>
</dbReference>
<evidence type="ECO:0000256" key="3">
    <source>
        <dbReference type="ARBA" id="ARBA00022837"/>
    </source>
</evidence>
<evidence type="ECO:0000313" key="8">
    <source>
        <dbReference type="WBParaSite" id="SBAD_0000656001-mRNA-1"/>
    </source>
</evidence>
<evidence type="ECO:0000313" key="7">
    <source>
        <dbReference type="Proteomes" id="UP000270296"/>
    </source>
</evidence>
<dbReference type="PROSITE" id="PS50222">
    <property type="entry name" value="EF_HAND_2"/>
    <property type="match status" value="3"/>
</dbReference>
<keyword evidence="7" id="KW-1185">Reference proteome</keyword>
<keyword evidence="4" id="KW-0460">Magnesium</keyword>
<dbReference type="Proteomes" id="UP000270296">
    <property type="component" value="Unassembled WGS sequence"/>
</dbReference>
<dbReference type="Pfam" id="PF13499">
    <property type="entry name" value="EF-hand_7"/>
    <property type="match status" value="1"/>
</dbReference>
<feature type="domain" description="EF-hand" evidence="5">
    <location>
        <begin position="162"/>
        <end position="197"/>
    </location>
</feature>
<dbReference type="OrthoDB" id="114727at2759"/>
<gene>
    <name evidence="6" type="ORF">SBAD_LOCUS6316</name>
</gene>
<dbReference type="InterPro" id="IPR018247">
    <property type="entry name" value="EF_Hand_1_Ca_BS"/>
</dbReference>
<evidence type="ECO:0000256" key="1">
    <source>
        <dbReference type="ARBA" id="ARBA00022723"/>
    </source>
</evidence>
<dbReference type="PANTHER" id="PTHR45791:SF6">
    <property type="entry name" value="CALCIUM AND INTEGRIN BINDING FAMILY MEMBER 2"/>
    <property type="match status" value="1"/>
</dbReference>
<reference evidence="6 7" key="2">
    <citation type="submission" date="2018-11" db="EMBL/GenBank/DDBJ databases">
        <authorList>
            <consortium name="Pathogen Informatics"/>
        </authorList>
    </citation>
    <scope>NUCLEOTIDE SEQUENCE [LARGE SCALE GENOMIC DNA]</scope>
</reference>
<evidence type="ECO:0000259" key="5">
    <source>
        <dbReference type="PROSITE" id="PS50222"/>
    </source>
</evidence>
<proteinExistence type="predicted"/>
<evidence type="ECO:0000313" key="6">
    <source>
        <dbReference type="EMBL" id="VDP09740.1"/>
    </source>
</evidence>
<reference evidence="8" key="1">
    <citation type="submission" date="2016-06" db="UniProtKB">
        <authorList>
            <consortium name="WormBaseParasite"/>
        </authorList>
    </citation>
    <scope>IDENTIFICATION</scope>
</reference>
<feature type="domain" description="EF-hand" evidence="5">
    <location>
        <begin position="121"/>
        <end position="156"/>
    </location>
</feature>
<feature type="domain" description="EF-hand" evidence="5">
    <location>
        <begin position="84"/>
        <end position="119"/>
    </location>
</feature>
<organism evidence="8">
    <name type="scientific">Soboliphyme baturini</name>
    <dbReference type="NCBI Taxonomy" id="241478"/>
    <lineage>
        <taxon>Eukaryota</taxon>
        <taxon>Metazoa</taxon>
        <taxon>Ecdysozoa</taxon>
        <taxon>Nematoda</taxon>
        <taxon>Enoplea</taxon>
        <taxon>Dorylaimia</taxon>
        <taxon>Dioctophymatida</taxon>
        <taxon>Dioctophymatoidea</taxon>
        <taxon>Soboliphymatidae</taxon>
        <taxon>Soboliphyme</taxon>
    </lineage>
</organism>
<keyword evidence="1" id="KW-0479">Metal-binding</keyword>
<dbReference type="GO" id="GO:0000287">
    <property type="term" value="F:magnesium ion binding"/>
    <property type="evidence" value="ECO:0007669"/>
    <property type="project" value="TreeGrafter"/>
</dbReference>
<sequence>MGNFIRKRSLIDIRSFGYSSAFTKEQLEHYQDCTFFTKKDIMRYKIYKRFCALNPKIIPGSCPEGKPTVVKVPYELMHKMPELKENPLKDQICQVFSEDGQGNLSFDDFLDMFSVLSEMAPLDLKLNYAFRIFDFDKDGRIGRSDLNHLVHSLTREELGEDEVEFIIDRIMDEADLDMSHCLTFPEFEHVVSRSPDFARTFHIRI</sequence>
<dbReference type="PROSITE" id="PS00018">
    <property type="entry name" value="EF_HAND_1"/>
    <property type="match status" value="2"/>
</dbReference>
<dbReference type="FunFam" id="1.10.238.10:FF:000079">
    <property type="entry name" value="Calcium and integrin-binding family member 2"/>
    <property type="match status" value="1"/>
</dbReference>
<dbReference type="GO" id="GO:0005509">
    <property type="term" value="F:calcium ion binding"/>
    <property type="evidence" value="ECO:0007669"/>
    <property type="project" value="InterPro"/>
</dbReference>
<dbReference type="GO" id="GO:0055074">
    <property type="term" value="P:calcium ion homeostasis"/>
    <property type="evidence" value="ECO:0007669"/>
    <property type="project" value="TreeGrafter"/>
</dbReference>
<dbReference type="CDD" id="cd00051">
    <property type="entry name" value="EFh"/>
    <property type="match status" value="1"/>
</dbReference>
<protein>
    <submittedName>
        <fullName evidence="8">Calcium and integrin binding family member 2</fullName>
    </submittedName>
</protein>
<dbReference type="EMBL" id="UZAM01009647">
    <property type="protein sequence ID" value="VDP09740.1"/>
    <property type="molecule type" value="Genomic_DNA"/>
</dbReference>